<dbReference type="EMBL" id="CP157199">
    <property type="protein sequence ID" value="XBG62605.1"/>
    <property type="molecule type" value="Genomic_DNA"/>
</dbReference>
<dbReference type="AlphaFoldDB" id="A0AAU7BWE7"/>
<sequence>MKINVLMVLLILLNQDTSSNIIFDYKDSKTLKNWFILDDRVMGGLSRGNVKMSKTGNIIYYGDVTTENNGGFSSLRYQFKPKDVSAFNKIAIRVKGDGIPYQFRIKSDKRQRYSYVSNFETTGDWETIIIPFKKFIPQFRGNKVNAPNYKGEKMEEIAFLIGNKTNESFQLNIASIMLIK</sequence>
<proteinExistence type="inferred from homology"/>
<evidence type="ECO:0000259" key="2">
    <source>
        <dbReference type="Pfam" id="PF08547"/>
    </source>
</evidence>
<evidence type="ECO:0000256" key="1">
    <source>
        <dbReference type="ARBA" id="ARBA00007884"/>
    </source>
</evidence>
<dbReference type="PANTHER" id="PTHR13194">
    <property type="entry name" value="COMPLEX I INTERMEDIATE-ASSOCIATED PROTEIN 30"/>
    <property type="match status" value="1"/>
</dbReference>
<comment type="similarity">
    <text evidence="1">Belongs to the CIA30 family.</text>
</comment>
<feature type="domain" description="NADH:ubiquinone oxidoreductase intermediate-associated protein 30" evidence="2">
    <location>
        <begin position="23"/>
        <end position="173"/>
    </location>
</feature>
<dbReference type="SUPFAM" id="SSF49785">
    <property type="entry name" value="Galactose-binding domain-like"/>
    <property type="match status" value="1"/>
</dbReference>
<gene>
    <name evidence="3" type="ORF">ABGB03_06765</name>
</gene>
<dbReference type="Pfam" id="PF08547">
    <property type="entry name" value="CIA30"/>
    <property type="match status" value="1"/>
</dbReference>
<dbReference type="InterPro" id="IPR039131">
    <property type="entry name" value="NDUFAF1"/>
</dbReference>
<protein>
    <submittedName>
        <fullName evidence="3">CIA30 family protein</fullName>
    </submittedName>
</protein>
<dbReference type="RefSeq" id="WP_347925943.1">
    <property type="nucleotide sequence ID" value="NZ_CP157199.1"/>
</dbReference>
<evidence type="ECO:0000313" key="3">
    <source>
        <dbReference type="EMBL" id="XBG62605.1"/>
    </source>
</evidence>
<dbReference type="Gene3D" id="2.60.120.430">
    <property type="entry name" value="Galactose-binding lectin"/>
    <property type="match status" value="1"/>
</dbReference>
<reference evidence="3" key="1">
    <citation type="submission" date="2024-05" db="EMBL/GenBank/DDBJ databases">
        <title>Pontimicrobium maritimus sp. nov., isolated form sea water.</title>
        <authorList>
            <person name="Muhammad N."/>
            <person name="Vuong T.Q."/>
            <person name="Han H.L."/>
            <person name="Kim S.-G."/>
        </authorList>
    </citation>
    <scope>NUCLEOTIDE SEQUENCE</scope>
    <source>
        <strain evidence="3">SW4</strain>
    </source>
</reference>
<dbReference type="InterPro" id="IPR008979">
    <property type="entry name" value="Galactose-bd-like_sf"/>
</dbReference>
<accession>A0AAU7BWE7</accession>
<dbReference type="PANTHER" id="PTHR13194:SF19">
    <property type="entry name" value="NAD(P)-BINDING ROSSMANN-FOLD SUPERFAMILY PROTEIN"/>
    <property type="match status" value="1"/>
</dbReference>
<name>A0AAU7BWE7_9FLAO</name>
<organism evidence="3">
    <name type="scientific">Pontimicrobium sp. SW4</name>
    <dbReference type="NCBI Taxonomy" id="3153519"/>
    <lineage>
        <taxon>Bacteria</taxon>
        <taxon>Pseudomonadati</taxon>
        <taxon>Bacteroidota</taxon>
        <taxon>Flavobacteriia</taxon>
        <taxon>Flavobacteriales</taxon>
        <taxon>Flavobacteriaceae</taxon>
        <taxon>Pontimicrobium</taxon>
    </lineage>
</organism>
<dbReference type="InterPro" id="IPR013857">
    <property type="entry name" value="NADH-UbQ_OxRdtase-assoc_prot30"/>
</dbReference>